<dbReference type="eggNOG" id="COG1309">
    <property type="taxonomic scope" value="Bacteria"/>
</dbReference>
<comment type="caution">
    <text evidence="2">The sequence shown here is derived from an EMBL/GenBank/DDBJ whole genome shotgun (WGS) entry which is preliminary data.</text>
</comment>
<dbReference type="InterPro" id="IPR009057">
    <property type="entry name" value="Homeodomain-like_sf"/>
</dbReference>
<dbReference type="PATRIC" id="fig|1321820.3.peg.580"/>
<dbReference type="Proteomes" id="UP000016637">
    <property type="component" value="Unassembled WGS sequence"/>
</dbReference>
<organism evidence="2 3">
    <name type="scientific">Gemella bergeri ATCC 700627</name>
    <dbReference type="NCBI Taxonomy" id="1321820"/>
    <lineage>
        <taxon>Bacteria</taxon>
        <taxon>Bacillati</taxon>
        <taxon>Bacillota</taxon>
        <taxon>Bacilli</taxon>
        <taxon>Bacillales</taxon>
        <taxon>Gemellaceae</taxon>
        <taxon>Gemella</taxon>
    </lineage>
</organism>
<keyword evidence="3" id="KW-1185">Reference proteome</keyword>
<dbReference type="InterPro" id="IPR050624">
    <property type="entry name" value="HTH-type_Tx_Regulator"/>
</dbReference>
<protein>
    <recommendedName>
        <fullName evidence="1">Transcriptional regulator TetR C-terminal Firmicutes type domain-containing protein</fullName>
    </recommendedName>
</protein>
<reference evidence="2 3" key="1">
    <citation type="submission" date="2013-08" db="EMBL/GenBank/DDBJ databases">
        <authorList>
            <person name="Weinstock G."/>
            <person name="Sodergren E."/>
            <person name="Wylie T."/>
            <person name="Fulton L."/>
            <person name="Fulton R."/>
            <person name="Fronick C."/>
            <person name="O'Laughlin M."/>
            <person name="Godfrey J."/>
            <person name="Miner T."/>
            <person name="Herter B."/>
            <person name="Appelbaum E."/>
            <person name="Cordes M."/>
            <person name="Lek S."/>
            <person name="Wollam A."/>
            <person name="Pepin K.H."/>
            <person name="Palsikar V.B."/>
            <person name="Mitreva M."/>
            <person name="Wilson R.K."/>
        </authorList>
    </citation>
    <scope>NUCLEOTIDE SEQUENCE [LARGE SCALE GENOMIC DNA]</scope>
    <source>
        <strain evidence="2 3">ATCC 700627</strain>
    </source>
</reference>
<dbReference type="InterPro" id="IPR039532">
    <property type="entry name" value="TetR_C_Firmicutes"/>
</dbReference>
<dbReference type="HOGENOM" id="CLU_087539_2_1_9"/>
<dbReference type="Gene3D" id="1.10.357.10">
    <property type="entry name" value="Tetracycline Repressor, domain 2"/>
    <property type="match status" value="1"/>
</dbReference>
<dbReference type="Pfam" id="PF14278">
    <property type="entry name" value="TetR_C_8"/>
    <property type="match status" value="1"/>
</dbReference>
<dbReference type="PANTHER" id="PTHR43479">
    <property type="entry name" value="ACREF/ENVCD OPERON REPRESSOR-RELATED"/>
    <property type="match status" value="1"/>
</dbReference>
<dbReference type="AlphaFoldDB" id="U2S0B7"/>
<accession>U2S0B7</accession>
<gene>
    <name evidence="2" type="ORF">HMPREF1983_00593</name>
</gene>
<dbReference type="EMBL" id="AWVP01000036">
    <property type="protein sequence ID" value="ERK59218.1"/>
    <property type="molecule type" value="Genomic_DNA"/>
</dbReference>
<dbReference type="RefSeq" id="WP_021753173.1">
    <property type="nucleotide sequence ID" value="NZ_KI271849.1"/>
</dbReference>
<proteinExistence type="predicted"/>
<dbReference type="SUPFAM" id="SSF46689">
    <property type="entry name" value="Homeodomain-like"/>
    <property type="match status" value="1"/>
</dbReference>
<sequence>MTRYDYSNKKVLASTLKEMAEKKTLSKITINDLTQACGVSRQTFYNNFKDIYDLVEWIYLREVVTSIGRGVIYEKWQDALISIFQYISENHVFVLNTYRSFGKGFLERVLKQEIELFLSNQIFQKIEVSQEKTRQVEFSYSFYTYALVGVGLDWIEKKMPETVEELVGRIEKVMLGEVISLL</sequence>
<feature type="domain" description="Transcriptional regulator TetR C-terminal Firmicutes type" evidence="1">
    <location>
        <begin position="74"/>
        <end position="174"/>
    </location>
</feature>
<evidence type="ECO:0000313" key="2">
    <source>
        <dbReference type="EMBL" id="ERK59218.1"/>
    </source>
</evidence>
<evidence type="ECO:0000313" key="3">
    <source>
        <dbReference type="Proteomes" id="UP000016637"/>
    </source>
</evidence>
<name>U2S0B7_9BACL</name>
<dbReference type="PANTHER" id="PTHR43479:SF7">
    <property type="entry name" value="TETR-FAMILY TRANSCRIPTIONAL REGULATOR"/>
    <property type="match status" value="1"/>
</dbReference>
<evidence type="ECO:0000259" key="1">
    <source>
        <dbReference type="Pfam" id="PF14278"/>
    </source>
</evidence>